<reference evidence="2" key="1">
    <citation type="journal article" date="2014" name="Int. J. Syst. Evol. Microbiol.">
        <title>Complete genome sequence of Corynebacterium casei LMG S-19264T (=DSM 44701T), isolated from a smear-ripened cheese.</title>
        <authorList>
            <consortium name="US DOE Joint Genome Institute (JGI-PGF)"/>
            <person name="Walter F."/>
            <person name="Albersmeier A."/>
            <person name="Kalinowski J."/>
            <person name="Ruckert C."/>
        </authorList>
    </citation>
    <scope>NUCLEOTIDE SEQUENCE</scope>
    <source>
        <strain evidence="2">NBRC 108769</strain>
    </source>
</reference>
<organism evidence="2 3">
    <name type="scientific">Portibacter lacus</name>
    <dbReference type="NCBI Taxonomy" id="1099794"/>
    <lineage>
        <taxon>Bacteria</taxon>
        <taxon>Pseudomonadati</taxon>
        <taxon>Bacteroidota</taxon>
        <taxon>Saprospiria</taxon>
        <taxon>Saprospirales</taxon>
        <taxon>Haliscomenobacteraceae</taxon>
        <taxon>Portibacter</taxon>
    </lineage>
</organism>
<dbReference type="AlphaFoldDB" id="A0AA37WGT8"/>
<dbReference type="Proteomes" id="UP001156666">
    <property type="component" value="Unassembled WGS sequence"/>
</dbReference>
<comment type="caution">
    <text evidence="2">The sequence shown here is derived from an EMBL/GenBank/DDBJ whole genome shotgun (WGS) entry which is preliminary data.</text>
</comment>
<dbReference type="InterPro" id="IPR051236">
    <property type="entry name" value="HAT_RTT109-like"/>
</dbReference>
<protein>
    <recommendedName>
        <fullName evidence="1">Altered inheritance of mitochondria protein 6</fullName>
    </recommendedName>
</protein>
<dbReference type="SUPFAM" id="SSF51695">
    <property type="entry name" value="PLC-like phosphodiesterases"/>
    <property type="match status" value="1"/>
</dbReference>
<evidence type="ECO:0000313" key="3">
    <source>
        <dbReference type="Proteomes" id="UP001156666"/>
    </source>
</evidence>
<sequence length="252" mass="28852">MMGLRFLVLVLVLSSCRTTSPVSSNIISNASATIPAHAHNDYRNEQPLVEALSLGFKSIEVDIHLIDDELYVSHNTPFALKKEKTLEAMYLEPLSKADFIQDPLILLIDVKTDALETYDKLKEVLGQFKNERIEYVISGNRAIAQMLDDPSRLMSIDGRPEDIGEQFPSDYMPLISQNYNKFFSNRDPSKIDLKEKEAFQKLVNEVHQQGKIIRLWATPDHPEMWEYLKALGVDLINTDKIQEFANYNKSDF</sequence>
<dbReference type="RefSeq" id="WP_284284430.1">
    <property type="nucleotide sequence ID" value="NZ_BSOH01000015.1"/>
</dbReference>
<gene>
    <name evidence="2" type="ORF">GCM10007940_27800</name>
</gene>
<dbReference type="PANTHER" id="PTHR31571:SF1">
    <property type="entry name" value="ALTERED INHERITANCE OF MITOCHONDRIA PROTEIN 6"/>
    <property type="match status" value="1"/>
</dbReference>
<evidence type="ECO:0000313" key="2">
    <source>
        <dbReference type="EMBL" id="GLR18165.1"/>
    </source>
</evidence>
<evidence type="ECO:0000256" key="1">
    <source>
        <dbReference type="ARBA" id="ARBA00014286"/>
    </source>
</evidence>
<name>A0AA37WGT8_9BACT</name>
<reference evidence="2" key="2">
    <citation type="submission" date="2023-01" db="EMBL/GenBank/DDBJ databases">
        <title>Draft genome sequence of Portibacter lacus strain NBRC 108769.</title>
        <authorList>
            <person name="Sun Q."/>
            <person name="Mori K."/>
        </authorList>
    </citation>
    <scope>NUCLEOTIDE SEQUENCE</scope>
    <source>
        <strain evidence="2">NBRC 108769</strain>
    </source>
</reference>
<proteinExistence type="predicted"/>
<dbReference type="PANTHER" id="PTHR31571">
    <property type="entry name" value="ALTERED INHERITANCE OF MITOCHONDRIA PROTEIN 6"/>
    <property type="match status" value="1"/>
</dbReference>
<dbReference type="InterPro" id="IPR017946">
    <property type="entry name" value="PLC-like_Pdiesterase_TIM-brl"/>
</dbReference>
<dbReference type="PROSITE" id="PS51257">
    <property type="entry name" value="PROKAR_LIPOPROTEIN"/>
    <property type="match status" value="1"/>
</dbReference>
<dbReference type="EMBL" id="BSOH01000015">
    <property type="protein sequence ID" value="GLR18165.1"/>
    <property type="molecule type" value="Genomic_DNA"/>
</dbReference>
<dbReference type="GO" id="GO:0008081">
    <property type="term" value="F:phosphoric diester hydrolase activity"/>
    <property type="evidence" value="ECO:0007669"/>
    <property type="project" value="InterPro"/>
</dbReference>
<accession>A0AA37WGT8</accession>
<dbReference type="Gene3D" id="3.20.20.190">
    <property type="entry name" value="Phosphatidylinositol (PI) phosphodiesterase"/>
    <property type="match status" value="1"/>
</dbReference>
<dbReference type="GO" id="GO:0006629">
    <property type="term" value="P:lipid metabolic process"/>
    <property type="evidence" value="ECO:0007669"/>
    <property type="project" value="InterPro"/>
</dbReference>
<keyword evidence="3" id="KW-1185">Reference proteome</keyword>